<protein>
    <recommendedName>
        <fullName evidence="8">Holin-like protein CidB</fullName>
    </recommendedName>
</protein>
<evidence type="ECO:0000256" key="7">
    <source>
        <dbReference type="ARBA" id="ARBA00038265"/>
    </source>
</evidence>
<evidence type="ECO:0000256" key="9">
    <source>
        <dbReference type="SAM" id="Phobius"/>
    </source>
</evidence>
<keyword evidence="5 9" id="KW-0472">Membrane</keyword>
<evidence type="ECO:0000313" key="10">
    <source>
        <dbReference type="EMBL" id="SUM35000.1"/>
    </source>
</evidence>
<evidence type="ECO:0000256" key="1">
    <source>
        <dbReference type="ARBA" id="ARBA00004651"/>
    </source>
</evidence>
<feature type="transmembrane region" description="Helical" evidence="9">
    <location>
        <begin position="91"/>
        <end position="111"/>
    </location>
</feature>
<gene>
    <name evidence="10" type="primary">cidB_2</name>
    <name evidence="10" type="ORF">NCTC12195_04528</name>
</gene>
<sequence length="172" mass="19426">MLILKTIFMIVLTVIMYIGAKKLQQRYKSPFLNPALISSIGIIIVLLLSNEGYQDYMVGGQWINYLLNCTVVCLAFPLYQNRQKIMAHLKIIVSSVLAAVLLNFIFVYSILKLFGYSKEVIVTMLPRSMTAAVGIEVSHQLGGIDTITVMFIVATGFDWQYCGFLFVKIRQI</sequence>
<evidence type="ECO:0000256" key="8">
    <source>
        <dbReference type="ARBA" id="ARBA00039710"/>
    </source>
</evidence>
<feature type="transmembrane region" description="Helical" evidence="9">
    <location>
        <begin position="62"/>
        <end position="79"/>
    </location>
</feature>
<keyword evidence="2" id="KW-1003">Cell membrane</keyword>
<dbReference type="Pfam" id="PF04172">
    <property type="entry name" value="LrgB"/>
    <property type="match status" value="1"/>
</dbReference>
<evidence type="ECO:0000313" key="11">
    <source>
        <dbReference type="Proteomes" id="UP000255277"/>
    </source>
</evidence>
<evidence type="ECO:0000256" key="5">
    <source>
        <dbReference type="ARBA" id="ARBA00023136"/>
    </source>
</evidence>
<feature type="transmembrane region" description="Helical" evidence="9">
    <location>
        <begin position="147"/>
        <end position="167"/>
    </location>
</feature>
<evidence type="ECO:0000256" key="3">
    <source>
        <dbReference type="ARBA" id="ARBA00022692"/>
    </source>
</evidence>
<comment type="similarity">
    <text evidence="7">Belongs to the CidB/LrgB family. CidB subfamily.</text>
</comment>
<dbReference type="Proteomes" id="UP000255277">
    <property type="component" value="Unassembled WGS sequence"/>
</dbReference>
<reference evidence="10 11" key="1">
    <citation type="submission" date="2018-06" db="EMBL/GenBank/DDBJ databases">
        <authorList>
            <consortium name="Pathogen Informatics"/>
            <person name="Doyle S."/>
        </authorList>
    </citation>
    <scope>NUCLEOTIDE SEQUENCE [LARGE SCALE GENOMIC DNA]</scope>
    <source>
        <strain evidence="10 11">NCTC12195</strain>
    </source>
</reference>
<dbReference type="AlphaFoldDB" id="A0A380FMQ1"/>
<organism evidence="10 11">
    <name type="scientific">Staphylococcus gallinarum</name>
    <dbReference type="NCBI Taxonomy" id="1293"/>
    <lineage>
        <taxon>Bacteria</taxon>
        <taxon>Bacillati</taxon>
        <taxon>Bacillota</taxon>
        <taxon>Bacilli</taxon>
        <taxon>Bacillales</taxon>
        <taxon>Staphylococcaceae</taxon>
        <taxon>Staphylococcus</taxon>
    </lineage>
</organism>
<evidence type="ECO:0000256" key="2">
    <source>
        <dbReference type="ARBA" id="ARBA00022475"/>
    </source>
</evidence>
<keyword evidence="4 9" id="KW-1133">Transmembrane helix</keyword>
<dbReference type="EMBL" id="UHDK01000001">
    <property type="protein sequence ID" value="SUM35000.1"/>
    <property type="molecule type" value="Genomic_DNA"/>
</dbReference>
<comment type="subcellular location">
    <subcellularLocation>
        <location evidence="1">Cell membrane</location>
        <topology evidence="1">Multi-pass membrane protein</topology>
    </subcellularLocation>
</comment>
<feature type="transmembrane region" description="Helical" evidence="9">
    <location>
        <begin position="31"/>
        <end position="50"/>
    </location>
</feature>
<dbReference type="InterPro" id="IPR007300">
    <property type="entry name" value="CidB/LrgB"/>
</dbReference>
<dbReference type="STRING" id="1293.SH09_14740"/>
<dbReference type="PANTHER" id="PTHR30249">
    <property type="entry name" value="PUTATIVE SEROTONIN TRANSPORTER"/>
    <property type="match status" value="1"/>
</dbReference>
<keyword evidence="3 9" id="KW-0812">Transmembrane</keyword>
<dbReference type="PANTHER" id="PTHR30249:SF17">
    <property type="entry name" value="HOLIN-LIKE PROTEIN CIDB"/>
    <property type="match status" value="1"/>
</dbReference>
<name>A0A380FMQ1_STAGA</name>
<comment type="function">
    <text evidence="6">Increases the activity of extracellular murein hydrolases possibly by mediating their export via hole formation. Inhibited by the antiholin-like proteins LrgAB. In an unstressed cell, the LrgAB products probably inhibit the function of the CidAB proteins. When a cell is stressed by the addition of antibiotics or by other factors in the environment, the CidAB proteins possibly oligomerize within the bacterial cell membrane, creating lesions that disrupt the proton motive force, which in turn results in loss of cell viability. These lesions are also hypothesized to regulate the subsequent cell lysis by either allowing the murein hydrolases access to the cell wall substrate and/or regulating their activity by a possible change in the cell wall pH that results from loss of membrane potential.</text>
</comment>
<evidence type="ECO:0000256" key="6">
    <source>
        <dbReference type="ARBA" id="ARBA00037291"/>
    </source>
</evidence>
<dbReference type="GO" id="GO:0005886">
    <property type="term" value="C:plasma membrane"/>
    <property type="evidence" value="ECO:0007669"/>
    <property type="project" value="UniProtKB-SubCell"/>
</dbReference>
<evidence type="ECO:0000256" key="4">
    <source>
        <dbReference type="ARBA" id="ARBA00022989"/>
    </source>
</evidence>
<accession>A0A380FMQ1</accession>
<proteinExistence type="inferred from homology"/>